<dbReference type="EMBL" id="AP022593">
    <property type="protein sequence ID" value="BBY50643.1"/>
    <property type="molecule type" value="Genomic_DNA"/>
</dbReference>
<evidence type="ECO:0000313" key="2">
    <source>
        <dbReference type="EMBL" id="BBY50643.1"/>
    </source>
</evidence>
<dbReference type="KEGG" id="marz:MARA_41110"/>
<sequence>MTSQEPTPADTNVDEDEVVATPATPGAQALGDDAADGSDEG</sequence>
<gene>
    <name evidence="2" type="ORF">MARA_41110</name>
</gene>
<dbReference type="AlphaFoldDB" id="A0A7I7S1R9"/>
<evidence type="ECO:0000256" key="1">
    <source>
        <dbReference type="SAM" id="MobiDB-lite"/>
    </source>
</evidence>
<proteinExistence type="predicted"/>
<accession>A0A7I7S1R9</accession>
<dbReference type="RefSeq" id="WP_264076719.1">
    <property type="nucleotide sequence ID" value="NZ_AP022593.1"/>
</dbReference>
<geneLocation type="plasmid" evidence="3">
    <name>pjcm18538 dna</name>
</geneLocation>
<protein>
    <submittedName>
        <fullName evidence="2">Uncharacterized protein</fullName>
    </submittedName>
</protein>
<organism evidence="2 3">
    <name type="scientific">Mycolicibacterium arabiense</name>
    <dbReference type="NCBI Taxonomy" id="1286181"/>
    <lineage>
        <taxon>Bacteria</taxon>
        <taxon>Bacillati</taxon>
        <taxon>Actinomycetota</taxon>
        <taxon>Actinomycetes</taxon>
        <taxon>Mycobacteriales</taxon>
        <taxon>Mycobacteriaceae</taxon>
        <taxon>Mycolicibacterium</taxon>
    </lineage>
</organism>
<reference evidence="2 3" key="1">
    <citation type="journal article" date="2019" name="Emerg. Microbes Infect.">
        <title>Comprehensive subspecies identification of 175 nontuberculous mycobacteria species based on 7547 genomic profiles.</title>
        <authorList>
            <person name="Matsumoto Y."/>
            <person name="Kinjo T."/>
            <person name="Motooka D."/>
            <person name="Nabeya D."/>
            <person name="Jung N."/>
            <person name="Uechi K."/>
            <person name="Horii T."/>
            <person name="Iida T."/>
            <person name="Fujita J."/>
            <person name="Nakamura S."/>
        </authorList>
    </citation>
    <scope>NUCLEOTIDE SEQUENCE [LARGE SCALE GENOMIC DNA]</scope>
    <source>
        <strain evidence="2 3">JCM 18538</strain>
    </source>
</reference>
<feature type="compositionally biased region" description="Polar residues" evidence="1">
    <location>
        <begin position="1"/>
        <end position="10"/>
    </location>
</feature>
<name>A0A7I7S1R9_9MYCO</name>
<keyword evidence="3" id="KW-1185">Reference proteome</keyword>
<evidence type="ECO:0000313" key="3">
    <source>
        <dbReference type="Proteomes" id="UP000467428"/>
    </source>
</evidence>
<dbReference type="Proteomes" id="UP000467428">
    <property type="component" value="Chromosome"/>
</dbReference>
<feature type="region of interest" description="Disordered" evidence="1">
    <location>
        <begin position="1"/>
        <end position="41"/>
    </location>
</feature>